<evidence type="ECO:0000313" key="1">
    <source>
        <dbReference type="EMBL" id="SOB50188.1"/>
    </source>
</evidence>
<gene>
    <name evidence="1" type="ORF">PLUA15_160231</name>
</gene>
<dbReference type="AlphaFoldDB" id="A0AAX2H3C0"/>
<name>A0AAX2H3C0_9PSED</name>
<protein>
    <submittedName>
        <fullName evidence="1">Uncharacterized protein</fullName>
    </submittedName>
</protein>
<evidence type="ECO:0000313" key="2">
    <source>
        <dbReference type="Proteomes" id="UP000219564"/>
    </source>
</evidence>
<comment type="caution">
    <text evidence="1">The sequence shown here is derived from an EMBL/GenBank/DDBJ whole genome shotgun (WGS) entry which is preliminary data.</text>
</comment>
<proteinExistence type="predicted"/>
<dbReference type="EMBL" id="OBKZ01000008">
    <property type="protein sequence ID" value="SOB50188.1"/>
    <property type="molecule type" value="Genomic_DNA"/>
</dbReference>
<accession>A0AAX2H3C0</accession>
<organism evidence="1 2">
    <name type="scientific">Pseudomonas lundensis</name>
    <dbReference type="NCBI Taxonomy" id="86185"/>
    <lineage>
        <taxon>Bacteria</taxon>
        <taxon>Pseudomonadati</taxon>
        <taxon>Pseudomonadota</taxon>
        <taxon>Gammaproteobacteria</taxon>
        <taxon>Pseudomonadales</taxon>
        <taxon>Pseudomonadaceae</taxon>
        <taxon>Pseudomonas</taxon>
    </lineage>
</organism>
<dbReference type="Proteomes" id="UP000219564">
    <property type="component" value="Unassembled WGS sequence"/>
</dbReference>
<sequence>MTDHAKKPDTEVQLIIKSLFLKDFIKIKSLARAMQSLLHDPQPCKELNND</sequence>
<reference evidence="1 2" key="1">
    <citation type="submission" date="2017-08" db="EMBL/GenBank/DDBJ databases">
        <authorList>
            <person name="Chaillou S."/>
        </authorList>
    </citation>
    <scope>NUCLEOTIDE SEQUENCE [LARGE SCALE GENOMIC DNA]</scope>
    <source>
        <strain evidence="1 2">MFPA15A1205</strain>
    </source>
</reference>